<protein>
    <submittedName>
        <fullName evidence="2">Uncharacterized protein</fullName>
    </submittedName>
</protein>
<evidence type="ECO:0000256" key="1">
    <source>
        <dbReference type="SAM" id="MobiDB-lite"/>
    </source>
</evidence>
<sequence>MTTLAKFGSTTLTASQKRKSPTTTARRSATSGL</sequence>
<name>A0A8S5VEJ5_9CAUD</name>
<feature type="region of interest" description="Disordered" evidence="1">
    <location>
        <begin position="1"/>
        <end position="33"/>
    </location>
</feature>
<organism evidence="2">
    <name type="scientific">Myoviridae sp. ctE3x18</name>
    <dbReference type="NCBI Taxonomy" id="2825059"/>
    <lineage>
        <taxon>Viruses</taxon>
        <taxon>Duplodnaviria</taxon>
        <taxon>Heunggongvirae</taxon>
        <taxon>Uroviricota</taxon>
        <taxon>Caudoviricetes</taxon>
    </lineage>
</organism>
<accession>A0A8S5VEJ5</accession>
<evidence type="ECO:0000313" key="2">
    <source>
        <dbReference type="EMBL" id="DAG05140.1"/>
    </source>
</evidence>
<feature type="compositionally biased region" description="Polar residues" evidence="1">
    <location>
        <begin position="1"/>
        <end position="15"/>
    </location>
</feature>
<proteinExistence type="predicted"/>
<reference evidence="2" key="1">
    <citation type="journal article" date="2021" name="Proc. Natl. Acad. Sci. U.S.A.">
        <title>A Catalog of Tens of Thousands of Viruses from Human Metagenomes Reveals Hidden Associations with Chronic Diseases.</title>
        <authorList>
            <person name="Tisza M.J."/>
            <person name="Buck C.B."/>
        </authorList>
    </citation>
    <scope>NUCLEOTIDE SEQUENCE</scope>
    <source>
        <strain evidence="2">CtE3x18</strain>
    </source>
</reference>
<feature type="compositionally biased region" description="Low complexity" evidence="1">
    <location>
        <begin position="22"/>
        <end position="33"/>
    </location>
</feature>
<dbReference type="EMBL" id="BK016250">
    <property type="protein sequence ID" value="DAG05140.1"/>
    <property type="molecule type" value="Genomic_DNA"/>
</dbReference>